<dbReference type="SUPFAM" id="SSF50249">
    <property type="entry name" value="Nucleic acid-binding proteins"/>
    <property type="match status" value="1"/>
</dbReference>
<accession>A0A7S1M7W0</accession>
<feature type="region of interest" description="Disordered" evidence="1">
    <location>
        <begin position="1"/>
        <end position="28"/>
    </location>
</feature>
<dbReference type="EMBL" id="HBGE01031130">
    <property type="protein sequence ID" value="CAD9124118.1"/>
    <property type="molecule type" value="Transcribed_RNA"/>
</dbReference>
<dbReference type="PANTHER" id="PTHR46565:SF20">
    <property type="entry name" value="COLD SHOCK DOMAIN-CONTAINING PROTEIN 4"/>
    <property type="match status" value="1"/>
</dbReference>
<evidence type="ECO:0000256" key="1">
    <source>
        <dbReference type="SAM" id="MobiDB-lite"/>
    </source>
</evidence>
<dbReference type="Gene3D" id="2.40.50.140">
    <property type="entry name" value="Nucleic acid-binding proteins"/>
    <property type="match status" value="2"/>
</dbReference>
<protein>
    <recommendedName>
        <fullName evidence="3">CSD domain-containing protein</fullName>
    </recommendedName>
</protein>
<feature type="region of interest" description="Disordered" evidence="1">
    <location>
        <begin position="48"/>
        <end position="73"/>
    </location>
</feature>
<name>A0A7S1M7W0_ALECA</name>
<organism evidence="2">
    <name type="scientific">Alexandrium catenella</name>
    <name type="common">Red tide dinoflagellate</name>
    <name type="synonym">Gonyaulax catenella</name>
    <dbReference type="NCBI Taxonomy" id="2925"/>
    <lineage>
        <taxon>Eukaryota</taxon>
        <taxon>Sar</taxon>
        <taxon>Alveolata</taxon>
        <taxon>Dinophyceae</taxon>
        <taxon>Gonyaulacales</taxon>
        <taxon>Pyrocystaceae</taxon>
        <taxon>Alexandrium</taxon>
    </lineage>
</organism>
<evidence type="ECO:0000313" key="2">
    <source>
        <dbReference type="EMBL" id="CAD9124118.1"/>
    </source>
</evidence>
<proteinExistence type="predicted"/>
<sequence>MAQAPVPSGHIRRRDSPPQISFVPGRALPTKDQAMPWVWTGGWGKGGGKDGYGKGGGKGYGKGGGKGGNRPPPLPDDFTVDPSIKYTGTVIAYYKFQGYGFIVPDQEGVLPNNKVFVLWKSIISGDRYPFLQKEMKVQFSVQIVEKNGERDLQAAAVSLVGGAPIVVQDETDGKKSFVGGQNLRYTGSLKFFIPKQGYGYIKIDAGYQYDKEGVPEEIRVETTEMNCAGANPRYMEDIEVEFGIWVTTRGTFKAYNVTLRGGAPLPAAE</sequence>
<gene>
    <name evidence="2" type="ORF">ACAT0790_LOCUS18790</name>
</gene>
<dbReference type="PANTHER" id="PTHR46565">
    <property type="entry name" value="COLD SHOCK DOMAIN PROTEIN 2"/>
    <property type="match status" value="1"/>
</dbReference>
<evidence type="ECO:0008006" key="3">
    <source>
        <dbReference type="Google" id="ProtNLM"/>
    </source>
</evidence>
<reference evidence="2" key="1">
    <citation type="submission" date="2021-01" db="EMBL/GenBank/DDBJ databases">
        <authorList>
            <person name="Corre E."/>
            <person name="Pelletier E."/>
            <person name="Niang G."/>
            <person name="Scheremetjew M."/>
            <person name="Finn R."/>
            <person name="Kale V."/>
            <person name="Holt S."/>
            <person name="Cochrane G."/>
            <person name="Meng A."/>
            <person name="Brown T."/>
            <person name="Cohen L."/>
        </authorList>
    </citation>
    <scope>NUCLEOTIDE SEQUENCE</scope>
    <source>
        <strain evidence="2">OF101</strain>
    </source>
</reference>
<dbReference type="InterPro" id="IPR012340">
    <property type="entry name" value="NA-bd_OB-fold"/>
</dbReference>
<feature type="compositionally biased region" description="Gly residues" evidence="1">
    <location>
        <begin position="53"/>
        <end position="68"/>
    </location>
</feature>
<dbReference type="AlphaFoldDB" id="A0A7S1M7W0"/>